<dbReference type="AlphaFoldDB" id="A0A2W1K2E0"/>
<dbReference type="EMBL" id="PQWO01000001">
    <property type="protein sequence ID" value="PZD75544.1"/>
    <property type="molecule type" value="Genomic_DNA"/>
</dbReference>
<evidence type="ECO:0000313" key="2">
    <source>
        <dbReference type="EMBL" id="PZD75544.1"/>
    </source>
</evidence>
<keyword evidence="1" id="KW-0472">Membrane</keyword>
<dbReference type="Proteomes" id="UP000248857">
    <property type="component" value="Unassembled WGS sequence"/>
</dbReference>
<sequence>MWESFVTQLFSFWVICCAFGCYFSLEVQQGDR</sequence>
<evidence type="ECO:0000256" key="1">
    <source>
        <dbReference type="SAM" id="Phobius"/>
    </source>
</evidence>
<keyword evidence="3" id="KW-1185">Reference proteome</keyword>
<accession>A0A2W1K2E0</accession>
<name>A0A2W1K2E0_9CYAN</name>
<feature type="transmembrane region" description="Helical" evidence="1">
    <location>
        <begin position="6"/>
        <end position="25"/>
    </location>
</feature>
<proteinExistence type="predicted"/>
<protein>
    <submittedName>
        <fullName evidence="2">Uncharacterized protein</fullName>
    </submittedName>
</protein>
<evidence type="ECO:0000313" key="3">
    <source>
        <dbReference type="Proteomes" id="UP000248857"/>
    </source>
</evidence>
<comment type="caution">
    <text evidence="2">The sequence shown here is derived from an EMBL/GenBank/DDBJ whole genome shotgun (WGS) entry which is preliminary data.</text>
</comment>
<reference evidence="2 3" key="1">
    <citation type="journal article" date="2018" name="Sci. Rep.">
        <title>A novel species of the marine cyanobacterium Acaryochloris with a unique pigment content and lifestyle.</title>
        <authorList>
            <person name="Partensky F."/>
            <person name="Six C."/>
            <person name="Ratin M."/>
            <person name="Garczarek L."/>
            <person name="Vaulot D."/>
            <person name="Probert I."/>
            <person name="Calteau A."/>
            <person name="Gourvil P."/>
            <person name="Marie D."/>
            <person name="Grebert T."/>
            <person name="Bouchier C."/>
            <person name="Le Panse S."/>
            <person name="Gachenot M."/>
            <person name="Rodriguez F."/>
            <person name="Garrido J.L."/>
        </authorList>
    </citation>
    <scope>NUCLEOTIDE SEQUENCE [LARGE SCALE GENOMIC DNA]</scope>
    <source>
        <strain evidence="2 3">RCC1774</strain>
    </source>
</reference>
<gene>
    <name evidence="2" type="ORF">C1752_00479</name>
</gene>
<organism evidence="2 3">
    <name type="scientific">Acaryochloris thomasi RCC1774</name>
    <dbReference type="NCBI Taxonomy" id="1764569"/>
    <lineage>
        <taxon>Bacteria</taxon>
        <taxon>Bacillati</taxon>
        <taxon>Cyanobacteriota</taxon>
        <taxon>Cyanophyceae</taxon>
        <taxon>Acaryochloridales</taxon>
        <taxon>Acaryochloridaceae</taxon>
        <taxon>Acaryochloris</taxon>
        <taxon>Acaryochloris thomasi</taxon>
    </lineage>
</organism>
<keyword evidence="1" id="KW-1133">Transmembrane helix</keyword>
<keyword evidence="1" id="KW-0812">Transmembrane</keyword>